<evidence type="ECO:0000313" key="2">
    <source>
        <dbReference type="Proteomes" id="UP000094385"/>
    </source>
</evidence>
<proteinExistence type="predicted"/>
<protein>
    <submittedName>
        <fullName evidence="1">Uncharacterized protein</fullName>
    </submittedName>
</protein>
<organism evidence="1 2">
    <name type="scientific">Lipomyces starkeyi NRRL Y-11557</name>
    <dbReference type="NCBI Taxonomy" id="675824"/>
    <lineage>
        <taxon>Eukaryota</taxon>
        <taxon>Fungi</taxon>
        <taxon>Dikarya</taxon>
        <taxon>Ascomycota</taxon>
        <taxon>Saccharomycotina</taxon>
        <taxon>Lipomycetes</taxon>
        <taxon>Lipomycetales</taxon>
        <taxon>Lipomycetaceae</taxon>
        <taxon>Lipomyces</taxon>
    </lineage>
</organism>
<accession>A0A1E3PWU0</accession>
<dbReference type="AlphaFoldDB" id="A0A1E3PWU0"/>
<dbReference type="Proteomes" id="UP000094385">
    <property type="component" value="Unassembled WGS sequence"/>
</dbReference>
<dbReference type="EMBL" id="KV454302">
    <property type="protein sequence ID" value="ODQ69748.1"/>
    <property type="molecule type" value="Genomic_DNA"/>
</dbReference>
<sequence>MTGVVDPPSCDDEACNCFSEIPRVEAICGDTSTVDSGAENSRTPQCVNALVAGLNRRKVSGDGNDSRPASESSCSRIDCGRTILSECASVPRIWGTSTVNVGEEVIDLDTAQKVVRECPSDRTVGANSAFKQIKTKKQQTIERNLFLIDWNALELHRSRAMSITDYVVAQLSSATTGFKCDATAAHTVRHLLPLP</sequence>
<evidence type="ECO:0000313" key="1">
    <source>
        <dbReference type="EMBL" id="ODQ69748.1"/>
    </source>
</evidence>
<keyword evidence="2" id="KW-1185">Reference proteome</keyword>
<name>A0A1E3PWU0_LIPST</name>
<reference evidence="1 2" key="1">
    <citation type="journal article" date="2016" name="Proc. Natl. Acad. Sci. U.S.A.">
        <title>Comparative genomics of biotechnologically important yeasts.</title>
        <authorList>
            <person name="Riley R."/>
            <person name="Haridas S."/>
            <person name="Wolfe K.H."/>
            <person name="Lopes M.R."/>
            <person name="Hittinger C.T."/>
            <person name="Goeker M."/>
            <person name="Salamov A.A."/>
            <person name="Wisecaver J.H."/>
            <person name="Long T.M."/>
            <person name="Calvey C.H."/>
            <person name="Aerts A.L."/>
            <person name="Barry K.W."/>
            <person name="Choi C."/>
            <person name="Clum A."/>
            <person name="Coughlan A.Y."/>
            <person name="Deshpande S."/>
            <person name="Douglass A.P."/>
            <person name="Hanson S.J."/>
            <person name="Klenk H.-P."/>
            <person name="LaButti K.M."/>
            <person name="Lapidus A."/>
            <person name="Lindquist E.A."/>
            <person name="Lipzen A.M."/>
            <person name="Meier-Kolthoff J.P."/>
            <person name="Ohm R.A."/>
            <person name="Otillar R.P."/>
            <person name="Pangilinan J.L."/>
            <person name="Peng Y."/>
            <person name="Rokas A."/>
            <person name="Rosa C.A."/>
            <person name="Scheuner C."/>
            <person name="Sibirny A.A."/>
            <person name="Slot J.C."/>
            <person name="Stielow J.B."/>
            <person name="Sun H."/>
            <person name="Kurtzman C.P."/>
            <person name="Blackwell M."/>
            <person name="Grigoriev I.V."/>
            <person name="Jeffries T.W."/>
        </authorList>
    </citation>
    <scope>NUCLEOTIDE SEQUENCE [LARGE SCALE GENOMIC DNA]</scope>
    <source>
        <strain evidence="1 2">NRRL Y-11557</strain>
    </source>
</reference>
<gene>
    <name evidence="1" type="ORF">LIPSTDRAFT_181320</name>
</gene>